<name>A0A8H6CS02_9LECA</name>
<accession>A0A8H6CS02</accession>
<evidence type="ECO:0000256" key="1">
    <source>
        <dbReference type="SAM" id="Phobius"/>
    </source>
</evidence>
<feature type="transmembrane region" description="Helical" evidence="1">
    <location>
        <begin position="242"/>
        <end position="266"/>
    </location>
</feature>
<reference evidence="2 3" key="1">
    <citation type="journal article" date="2020" name="Genomics">
        <title>Complete, high-quality genomes from long-read metagenomic sequencing of two wolf lichen thalli reveals enigmatic genome architecture.</title>
        <authorList>
            <person name="McKenzie S.K."/>
            <person name="Walston R.F."/>
            <person name="Allen J.L."/>
        </authorList>
    </citation>
    <scope>NUCLEOTIDE SEQUENCE [LARGE SCALE GENOMIC DNA]</scope>
    <source>
        <strain evidence="2">WasteWater1</strain>
    </source>
</reference>
<comment type="caution">
    <text evidence="2">The sequence shown here is derived from an EMBL/GenBank/DDBJ whole genome shotgun (WGS) entry which is preliminary data.</text>
</comment>
<protein>
    <submittedName>
        <fullName evidence="2">Uncharacterized protein</fullName>
    </submittedName>
</protein>
<dbReference type="RefSeq" id="XP_037156411.1">
    <property type="nucleotide sequence ID" value="XM_037299075.1"/>
</dbReference>
<dbReference type="GeneID" id="59336604"/>
<evidence type="ECO:0000313" key="3">
    <source>
        <dbReference type="Proteomes" id="UP000593566"/>
    </source>
</evidence>
<evidence type="ECO:0000313" key="2">
    <source>
        <dbReference type="EMBL" id="KAF6228477.1"/>
    </source>
</evidence>
<dbReference type="PANTHER" id="PTHR35395:SF1">
    <property type="entry name" value="DUF6536 DOMAIN-CONTAINING PROTEIN"/>
    <property type="match status" value="1"/>
</dbReference>
<keyword evidence="1" id="KW-1133">Transmembrane helix</keyword>
<keyword evidence="1" id="KW-0812">Transmembrane</keyword>
<gene>
    <name evidence="2" type="ORF">HO133_008207</name>
</gene>
<feature type="transmembrane region" description="Helical" evidence="1">
    <location>
        <begin position="457"/>
        <end position="474"/>
    </location>
</feature>
<dbReference type="AlphaFoldDB" id="A0A8H6CS02"/>
<proteinExistence type="predicted"/>
<sequence>MTLPKKNLLPTWLAFARRGRVYASLDADSEPSTLEMSNFSESASIPGHNSSSSTNLNQYASNKDLNKVLPRPPMFSSLCTRQYYVFLVSSEFLDGAPFNAPQMDDSSATTILQDYQNNQTSLLKLENKACVEVYTAPIISANSDLVLVSTYSDSNNSLIYCDYSQDSQLVEGSYQRYEICSLPLLRNCDPSGVIANGHNWSIDASDTHGANDYTPTGTSQVNETSIQYCLSKGVEEHCKLQFSLAIMIVVIICNLIKTICMSIIAWKQDPEPLVTLGDAIASFLDRPDMTTEGNCIVGKTRFEDSKSWHLLLSTWDPKGLRWFRAASQRRWLVCNILCISTLIVACALLSLGLNNPRLTSRSISHLWSLGFGNVNSEALIIMNNSQDLSGPAGVIFTVLVANSPQILLSFLYFAYNGLFTCMLLADEWSAYASKRRFLRVTSPTGGQRSTYRLQLPYRYGIPLLIGSSALHWFVSQSIFLARVNVLDSAGVEVIGDGVSTCGYSPIALIFVIILGSIVVLLGIAFGFRKARVGMPHAGSCSAVISAACHPPEADVDASSKRVMWGVVAKESFKYRGKSVGHCSFTSLKVEAPIVGERYAGQ</sequence>
<dbReference type="Proteomes" id="UP000593566">
    <property type="component" value="Unassembled WGS sequence"/>
</dbReference>
<organism evidence="2 3">
    <name type="scientific">Letharia lupina</name>
    <dbReference type="NCBI Taxonomy" id="560253"/>
    <lineage>
        <taxon>Eukaryota</taxon>
        <taxon>Fungi</taxon>
        <taxon>Dikarya</taxon>
        <taxon>Ascomycota</taxon>
        <taxon>Pezizomycotina</taxon>
        <taxon>Lecanoromycetes</taxon>
        <taxon>OSLEUM clade</taxon>
        <taxon>Lecanoromycetidae</taxon>
        <taxon>Lecanorales</taxon>
        <taxon>Lecanorineae</taxon>
        <taxon>Parmeliaceae</taxon>
        <taxon>Letharia</taxon>
    </lineage>
</organism>
<keyword evidence="3" id="KW-1185">Reference proteome</keyword>
<dbReference type="EMBL" id="JACCJB010000004">
    <property type="protein sequence ID" value="KAF6228477.1"/>
    <property type="molecule type" value="Genomic_DNA"/>
</dbReference>
<feature type="transmembrane region" description="Helical" evidence="1">
    <location>
        <begin position="506"/>
        <end position="527"/>
    </location>
</feature>
<feature type="transmembrane region" description="Helical" evidence="1">
    <location>
        <begin position="331"/>
        <end position="353"/>
    </location>
</feature>
<dbReference type="PANTHER" id="PTHR35395">
    <property type="entry name" value="DUF6536 DOMAIN-CONTAINING PROTEIN"/>
    <property type="match status" value="1"/>
</dbReference>
<keyword evidence="1" id="KW-0472">Membrane</keyword>